<organism evidence="3 4">
    <name type="scientific">Methylobacterium mesophilicum SR1.6/6</name>
    <dbReference type="NCBI Taxonomy" id="908290"/>
    <lineage>
        <taxon>Bacteria</taxon>
        <taxon>Pseudomonadati</taxon>
        <taxon>Pseudomonadota</taxon>
        <taxon>Alphaproteobacteria</taxon>
        <taxon>Hyphomicrobiales</taxon>
        <taxon>Methylobacteriaceae</taxon>
        <taxon>Methylobacterium</taxon>
    </lineage>
</organism>
<evidence type="ECO:0000256" key="2">
    <source>
        <dbReference type="SAM" id="SignalP"/>
    </source>
</evidence>
<sequence length="120" mass="12448">MRVELSLAASALLLGLTQLPARASSCAEQIGTIERRLDSAGAVHVAGLQDGHAIRSSHSPKALAAAPTGDPSDATMIPTPAHVADARRLLSRAVEEDRQGDQRACEDTMTQAKGMIGALP</sequence>
<keyword evidence="2" id="KW-0732">Signal</keyword>
<accession>A0A6B9FWY7</accession>
<dbReference type="EMBL" id="CP043538">
    <property type="protein sequence ID" value="QGY05906.1"/>
    <property type="molecule type" value="Genomic_DNA"/>
</dbReference>
<evidence type="ECO:0000256" key="1">
    <source>
        <dbReference type="SAM" id="MobiDB-lite"/>
    </source>
</evidence>
<reference evidence="3 4" key="2">
    <citation type="journal article" date="2013" name="Genome Announc.">
        <title>Draft Genome Sequence of Methylobacterium mesophilicum Strain SR1.6/6, Isolated from Citrus sinensis.</title>
        <authorList>
            <person name="Marinho Almeida D."/>
            <person name="Dini-Andreote F."/>
            <person name="Camargo Neves A.A."/>
            <person name="Juca Ramos R.T."/>
            <person name="Andreote F.D."/>
            <person name="Carneiro A.R."/>
            <person name="Oliveira de Souza Lima A."/>
            <person name="Caracciolo Gomes de Sa P.H."/>
            <person name="Ribeiro Barbosa M.S."/>
            <person name="Araujo W.L."/>
            <person name="Silva A."/>
        </authorList>
    </citation>
    <scope>NUCLEOTIDE SEQUENCE [LARGE SCALE GENOMIC DNA]</scope>
    <source>
        <strain evidence="3 4">SR1.6/6</strain>
    </source>
</reference>
<evidence type="ECO:0000313" key="3">
    <source>
        <dbReference type="EMBL" id="QGY05906.1"/>
    </source>
</evidence>
<dbReference type="KEGG" id="mmes:MMSR116_31440"/>
<dbReference type="AlphaFoldDB" id="A0A6B9FWY7"/>
<feature type="region of interest" description="Disordered" evidence="1">
    <location>
        <begin position="56"/>
        <end position="78"/>
    </location>
</feature>
<feature type="signal peptide" evidence="2">
    <location>
        <begin position="1"/>
        <end position="23"/>
    </location>
</feature>
<name>A0A6B9FWY7_9HYPH</name>
<feature type="chain" id="PRO_5025635794" evidence="2">
    <location>
        <begin position="24"/>
        <end position="120"/>
    </location>
</feature>
<proteinExistence type="predicted"/>
<reference evidence="3 4" key="1">
    <citation type="journal article" date="2012" name="Genet. Mol. Biol.">
        <title>Analysis of 16S rRNA and mxaF genes revealing insights into Methylobacterium niche-specific plant association.</title>
        <authorList>
            <person name="Dourado M.N."/>
            <person name="Andreote F.D."/>
            <person name="Dini-Andreote F."/>
            <person name="Conti R."/>
            <person name="Araujo J.M."/>
            <person name="Araujo W.L."/>
        </authorList>
    </citation>
    <scope>NUCLEOTIDE SEQUENCE [LARGE SCALE GENOMIC DNA]</scope>
    <source>
        <strain evidence="3 4">SR1.6/6</strain>
    </source>
</reference>
<protein>
    <submittedName>
        <fullName evidence="3">Uncharacterized protein</fullName>
    </submittedName>
</protein>
<evidence type="ECO:0000313" key="4">
    <source>
        <dbReference type="Proteomes" id="UP000012488"/>
    </source>
</evidence>
<dbReference type="OrthoDB" id="7997695at2"/>
<gene>
    <name evidence="3" type="ORF">MMSR116_31440</name>
</gene>
<dbReference type="RefSeq" id="WP_158169308.1">
    <property type="nucleotide sequence ID" value="NZ_CP043538.1"/>
</dbReference>
<dbReference type="Proteomes" id="UP000012488">
    <property type="component" value="Chromosome"/>
</dbReference>